<name>A0ABW2NMG8_9BACL</name>
<reference evidence="2" key="1">
    <citation type="journal article" date="2019" name="Int. J. Syst. Evol. Microbiol.">
        <title>The Global Catalogue of Microorganisms (GCM) 10K type strain sequencing project: providing services to taxonomists for standard genome sequencing and annotation.</title>
        <authorList>
            <consortium name="The Broad Institute Genomics Platform"/>
            <consortium name="The Broad Institute Genome Sequencing Center for Infectious Disease"/>
            <person name="Wu L."/>
            <person name="Ma J."/>
        </authorList>
    </citation>
    <scope>NUCLEOTIDE SEQUENCE [LARGE SCALE GENOMIC DNA]</scope>
    <source>
        <strain evidence="2">NBRC 106396</strain>
    </source>
</reference>
<protein>
    <submittedName>
        <fullName evidence="1">Uncharacterized protein</fullName>
    </submittedName>
</protein>
<comment type="caution">
    <text evidence="1">The sequence shown here is derived from an EMBL/GenBank/DDBJ whole genome shotgun (WGS) entry which is preliminary data.</text>
</comment>
<gene>
    <name evidence="1" type="ORF">ACFQPF_08215</name>
</gene>
<evidence type="ECO:0000313" key="2">
    <source>
        <dbReference type="Proteomes" id="UP001596549"/>
    </source>
</evidence>
<dbReference type="EMBL" id="JBHTCP010000013">
    <property type="protein sequence ID" value="MFC7371659.1"/>
    <property type="molecule type" value="Genomic_DNA"/>
</dbReference>
<evidence type="ECO:0000313" key="1">
    <source>
        <dbReference type="EMBL" id="MFC7371659.1"/>
    </source>
</evidence>
<sequence length="74" mass="8250">MVMFGWCVRTELARKLVRVARNLRIGIESRSQSDCNGAQQLNGAKKTSFGAGIFGTARNFKYGAQIKKLARKPF</sequence>
<accession>A0ABW2NMG8</accession>
<dbReference type="RefSeq" id="WP_379748429.1">
    <property type="nucleotide sequence ID" value="NZ_JBHTCP010000013.1"/>
</dbReference>
<proteinExistence type="predicted"/>
<organism evidence="1 2">
    <name type="scientific">Fictibacillus iocasae</name>
    <dbReference type="NCBI Taxonomy" id="2715437"/>
    <lineage>
        <taxon>Bacteria</taxon>
        <taxon>Bacillati</taxon>
        <taxon>Bacillota</taxon>
        <taxon>Bacilli</taxon>
        <taxon>Bacillales</taxon>
        <taxon>Fictibacillaceae</taxon>
        <taxon>Fictibacillus</taxon>
    </lineage>
</organism>
<keyword evidence="2" id="KW-1185">Reference proteome</keyword>
<dbReference type="Proteomes" id="UP001596549">
    <property type="component" value="Unassembled WGS sequence"/>
</dbReference>